<gene>
    <name evidence="4" type="ORF">MAM1_0167c07072</name>
</gene>
<proteinExistence type="predicted"/>
<accession>A0A0C9MVP6</accession>
<feature type="region of interest" description="Disordered" evidence="2">
    <location>
        <begin position="1509"/>
        <end position="1541"/>
    </location>
</feature>
<feature type="compositionally biased region" description="Polar residues" evidence="2">
    <location>
        <begin position="125"/>
        <end position="141"/>
    </location>
</feature>
<evidence type="ECO:0000256" key="1">
    <source>
        <dbReference type="SAM" id="Coils"/>
    </source>
</evidence>
<dbReference type="PANTHER" id="PTHR28190:SF1">
    <property type="entry name" value="NUCLEAR MIGRATION PROTEIN NUM1"/>
    <property type="match status" value="1"/>
</dbReference>
<feature type="region of interest" description="Disordered" evidence="2">
    <location>
        <begin position="105"/>
        <end position="143"/>
    </location>
</feature>
<keyword evidence="5" id="KW-1185">Reference proteome</keyword>
<dbReference type="Pfam" id="PF12814">
    <property type="entry name" value="Mcp5_PH"/>
    <property type="match status" value="1"/>
</dbReference>
<feature type="compositionally biased region" description="Polar residues" evidence="2">
    <location>
        <begin position="105"/>
        <end position="115"/>
    </location>
</feature>
<dbReference type="SMART" id="SM00233">
    <property type="entry name" value="PH"/>
    <property type="match status" value="1"/>
</dbReference>
<keyword evidence="1" id="KW-0175">Coiled coil</keyword>
<evidence type="ECO:0000313" key="5">
    <source>
        <dbReference type="Proteomes" id="UP000053815"/>
    </source>
</evidence>
<dbReference type="PANTHER" id="PTHR28190">
    <property type="entry name" value="NUCLEAR MIGRATION PROTEIN NUM1"/>
    <property type="match status" value="1"/>
</dbReference>
<feature type="region of interest" description="Disordered" evidence="2">
    <location>
        <begin position="318"/>
        <end position="365"/>
    </location>
</feature>
<feature type="region of interest" description="Disordered" evidence="2">
    <location>
        <begin position="711"/>
        <end position="741"/>
    </location>
</feature>
<feature type="coiled-coil region" evidence="1">
    <location>
        <begin position="160"/>
        <end position="225"/>
    </location>
</feature>
<dbReference type="Proteomes" id="UP000053815">
    <property type="component" value="Unassembled WGS sequence"/>
</dbReference>
<feature type="compositionally biased region" description="Polar residues" evidence="2">
    <location>
        <begin position="1291"/>
        <end position="1306"/>
    </location>
</feature>
<reference evidence="4" key="1">
    <citation type="submission" date="2014-09" db="EMBL/GenBank/DDBJ databases">
        <title>Draft genome sequence of an oleaginous Mucoromycotina fungus Mucor ambiguus NBRC6742.</title>
        <authorList>
            <person name="Takeda I."/>
            <person name="Yamane N."/>
            <person name="Morita T."/>
            <person name="Tamano K."/>
            <person name="Machida M."/>
            <person name="Baker S."/>
            <person name="Koike H."/>
        </authorList>
    </citation>
    <scope>NUCLEOTIDE SEQUENCE</scope>
    <source>
        <strain evidence="4">NBRC 6742</strain>
    </source>
</reference>
<feature type="region of interest" description="Disordered" evidence="2">
    <location>
        <begin position="627"/>
        <end position="658"/>
    </location>
</feature>
<dbReference type="EMBL" id="DF836456">
    <property type="protein sequence ID" value="GAN07572.1"/>
    <property type="molecule type" value="Genomic_DNA"/>
</dbReference>
<feature type="region of interest" description="Disordered" evidence="2">
    <location>
        <begin position="421"/>
        <end position="505"/>
    </location>
</feature>
<feature type="coiled-coil region" evidence="1">
    <location>
        <begin position="1174"/>
        <end position="1201"/>
    </location>
</feature>
<evidence type="ECO:0000256" key="2">
    <source>
        <dbReference type="SAM" id="MobiDB-lite"/>
    </source>
</evidence>
<sequence>MSKPTATNSLSEAMSKQKRPISFSGMNVNQVKSELAAQLNDKEKMLGRAGTSQISRNALIKQTDVIRKELLDLNRFEQEEELPDDLRLKLEGLANEVQFLKSSKSTGLQDNSMNASPLLLPPAPTNSSPSKQRTKVANGNRRNPDIEFATEIGQGLLIEVRKLQVNIQEKDETIKQLELALADKERNQEASQRHLKQREEVEERLKEENWNLEVANQELRAHLSESNQTVTRHNSEFSRVTKQLKAQSEQIDIMKAQEEKNASVMEAMKARHEQETYHLRRHAASAQRDNSQLQKQVEALNTELKICKAKLAIKLASTSRTAEELNPIEPNAEPIQDQDSESDQINNAASTTSVSPQSRNQAMEAETLKQSLAHAHRIISNLRSSYHKEKLEKFELKKMLSDSQETIEQMSKEMSSWNANNTISLESGGHGRARANGKKKPLTKKRRGGVARQPRGLVANESDTDQQLELNEEEDEGEEELPVDSEEENGYDSGEEDPMSYYGNATGNTLDSMFANSTPFASISMKPLSSELEAKVQVIDAGTNTDPMEFKPCDHGISSDSLLSPSTLLVSSSLPVKHEHEHQTSDTRSDSFVVQDRHVPHLNNQETPYANGATTTATTATNVVDAVDDTNKPSTDTMSRSDESLELNNVSTSLSRETTSELPAETYIQEQISRALIKERQEIAERAEPILSPEQIKVLLFNKNNSITNSTTRSVENDASNLPSSAAPQHPKPSQSQLIPKSDVDKLIESAIIEKTVDMIHKSQVEQLITTSVQEEKSKFEEKVAATMIPKTEVDALVQKAKEEANAEAIQVQKNMVSKDKMDDLIQEARQESIEEAQNGMVTKTEADSMALAAVALATEKLIKKKTQESDAMVSDMISKEDAEEMVQQASLAEKSKVHTAIATALEKQKSEFESIKQFEMEQLETVNAATLEKLQAEMDTIKKSELDKLILELEARKDTELEGQKREFEAAKTVELEKQRLEFQAAMQVQLDKQKQEIESLIADIEQQKEETNIAKQAEIDALTKNIEAYKKESEETVQRMKSMLTKDSANVLVKRAVADALEVADKKHTEALAGMISREFALRMVQDEVAKALDAERKETSEREEAEAMQMISKAEAEALAKVAAADAIVKERQTMAAREKELITKEEADSLAEAAAREAVDKERTESALVLAKERKALREKEERMINKEEAEQNTKEAVRIALLEHDKSKLTTMNTESPASTRFSSQDQLEAPKSIERSVSTSRLNTPTVNVSPAPSVSTPTNTGRKLKLSSSVSSLRLGSGRKENNIQKSQRPSTDSTSNTFGSFRILENTKYGSHRLQSKSSISLRDLSNKQNSSTSISTMSSIDDIQNTHGRMPMPMRSDESFTGFSTNGGTDIQVISAITQTMIGEWMSKHTRRYVGGGISENKHQRFFWIHPYTGTLYWSSVEPGFEGNGAKAKSAFIESVTAVPSHDTTGASPMSLLIRTPKRDLKITAPSLERHELWLKSLSFLLHRPNDTNNQIIEEPRLTSDSSVENAGHQQSINSATIDTKTSDKSIPHMMDVTQYDSDDSDDMVNIRQCCDGKHDVSTLSRGQHHHHH</sequence>
<feature type="compositionally biased region" description="Polar residues" evidence="2">
    <location>
        <begin position="1"/>
        <end position="14"/>
    </location>
</feature>
<feature type="compositionally biased region" description="Polar residues" evidence="2">
    <location>
        <begin position="1512"/>
        <end position="1533"/>
    </location>
</feature>
<dbReference type="GO" id="GO:0005739">
    <property type="term" value="C:mitochondrion"/>
    <property type="evidence" value="ECO:0007669"/>
    <property type="project" value="TreeGrafter"/>
</dbReference>
<dbReference type="InterPro" id="IPR024774">
    <property type="entry name" value="PH_dom-Mcp5-type"/>
</dbReference>
<dbReference type="InterPro" id="IPR001849">
    <property type="entry name" value="PH_domain"/>
</dbReference>
<feature type="compositionally biased region" description="Polar residues" evidence="2">
    <location>
        <begin position="343"/>
        <end position="361"/>
    </location>
</feature>
<evidence type="ECO:0000259" key="3">
    <source>
        <dbReference type="SMART" id="SM00233"/>
    </source>
</evidence>
<protein>
    <recommendedName>
        <fullName evidence="3">PH domain-containing protein</fullName>
    </recommendedName>
</protein>
<feature type="region of interest" description="Disordered" evidence="2">
    <location>
        <begin position="1"/>
        <end position="22"/>
    </location>
</feature>
<name>A0A0C9MVP6_9FUNG</name>
<feature type="compositionally biased region" description="Basic residues" evidence="2">
    <location>
        <begin position="431"/>
        <end position="449"/>
    </location>
</feature>
<feature type="coiled-coil region" evidence="1">
    <location>
        <begin position="985"/>
        <end position="1041"/>
    </location>
</feature>
<feature type="region of interest" description="Disordered" evidence="2">
    <location>
        <begin position="1212"/>
        <end position="1306"/>
    </location>
</feature>
<dbReference type="GO" id="GO:0015631">
    <property type="term" value="F:tubulin binding"/>
    <property type="evidence" value="ECO:0007669"/>
    <property type="project" value="TreeGrafter"/>
</dbReference>
<evidence type="ECO:0000313" key="4">
    <source>
        <dbReference type="EMBL" id="GAN07572.1"/>
    </source>
</evidence>
<feature type="compositionally biased region" description="Acidic residues" evidence="2">
    <location>
        <begin position="462"/>
        <end position="498"/>
    </location>
</feature>
<dbReference type="GO" id="GO:0032065">
    <property type="term" value="P:maintenance of protein location in cell cortex"/>
    <property type="evidence" value="ECO:0007669"/>
    <property type="project" value="InterPro"/>
</dbReference>
<dbReference type="GO" id="GO:0000226">
    <property type="term" value="P:microtubule cytoskeleton organization"/>
    <property type="evidence" value="ECO:0007669"/>
    <property type="project" value="TreeGrafter"/>
</dbReference>
<feature type="compositionally biased region" description="Polar residues" evidence="2">
    <location>
        <begin position="1241"/>
        <end position="1267"/>
    </location>
</feature>
<dbReference type="STRING" id="91626.A0A0C9MVP6"/>
<dbReference type="OrthoDB" id="2149224at2759"/>
<dbReference type="SUPFAM" id="SSF50729">
    <property type="entry name" value="PH domain-like"/>
    <property type="match status" value="1"/>
</dbReference>
<organism evidence="4">
    <name type="scientific">Mucor ambiguus</name>
    <dbReference type="NCBI Taxonomy" id="91626"/>
    <lineage>
        <taxon>Eukaryota</taxon>
        <taxon>Fungi</taxon>
        <taxon>Fungi incertae sedis</taxon>
        <taxon>Mucoromycota</taxon>
        <taxon>Mucoromycotina</taxon>
        <taxon>Mucoromycetes</taxon>
        <taxon>Mucorales</taxon>
        <taxon>Mucorineae</taxon>
        <taxon>Mucoraceae</taxon>
        <taxon>Mucor</taxon>
    </lineage>
</organism>
<feature type="compositionally biased region" description="Low complexity" evidence="2">
    <location>
        <begin position="1273"/>
        <end position="1283"/>
    </location>
</feature>
<dbReference type="GO" id="GO:0005938">
    <property type="term" value="C:cell cortex"/>
    <property type="evidence" value="ECO:0007669"/>
    <property type="project" value="InterPro"/>
</dbReference>
<feature type="coiled-coil region" evidence="1">
    <location>
        <begin position="255"/>
        <end position="310"/>
    </location>
</feature>
<dbReference type="GO" id="GO:0005543">
    <property type="term" value="F:phospholipid binding"/>
    <property type="evidence" value="ECO:0007669"/>
    <property type="project" value="InterPro"/>
</dbReference>
<dbReference type="InterPro" id="IPR053005">
    <property type="entry name" value="Nuclear_Pos-Cytoskel_Interact"/>
</dbReference>
<feature type="compositionally biased region" description="Polar residues" evidence="2">
    <location>
        <begin position="1214"/>
        <end position="1232"/>
    </location>
</feature>
<feature type="compositionally biased region" description="Polar residues" evidence="2">
    <location>
        <begin position="711"/>
        <end position="739"/>
    </location>
</feature>
<feature type="domain" description="PH" evidence="3">
    <location>
        <begin position="1389"/>
        <end position="1498"/>
    </location>
</feature>